<feature type="transmembrane region" description="Helical" evidence="1">
    <location>
        <begin position="25"/>
        <end position="45"/>
    </location>
</feature>
<evidence type="ECO:0000313" key="4">
    <source>
        <dbReference type="Proteomes" id="UP000057088"/>
    </source>
</evidence>
<evidence type="ECO:0000313" key="2">
    <source>
        <dbReference type="EMBL" id="AMF95198.1"/>
    </source>
</evidence>
<keyword evidence="1" id="KW-1133">Transmembrane helix</keyword>
<gene>
    <name evidence="2" type="ORF">AL536_17360</name>
    <name evidence="3" type="ORF">NCTC11327_02229</name>
</gene>
<organism evidence="3 5">
    <name type="scientific">Vibrio fluvialis</name>
    <dbReference type="NCBI Taxonomy" id="676"/>
    <lineage>
        <taxon>Bacteria</taxon>
        <taxon>Pseudomonadati</taxon>
        <taxon>Pseudomonadota</taxon>
        <taxon>Gammaproteobacteria</taxon>
        <taxon>Vibrionales</taxon>
        <taxon>Vibrionaceae</taxon>
        <taxon>Vibrio</taxon>
    </lineage>
</organism>
<sequence length="145" mass="16647">MLKSEALEPVNDELRLRKRKAIERMLLSIALVGTIIVIVMVSNVFGRVADLFLPPKSDVYGLWVEQNVAPYAAQKIELEAKGVVIEGRVVTTSFDFNGRYLEYRIGDQEYRYKMLNEENTEMTLISPAHYNPTFQLSGKHQKNLR</sequence>
<proteinExistence type="predicted"/>
<evidence type="ECO:0000313" key="5">
    <source>
        <dbReference type="Proteomes" id="UP000254626"/>
    </source>
</evidence>
<dbReference type="Pfam" id="PF11012">
    <property type="entry name" value="DUF2850"/>
    <property type="match status" value="1"/>
</dbReference>
<dbReference type="AlphaFoldDB" id="A0AAX2LTY7"/>
<dbReference type="InterPro" id="IPR021271">
    <property type="entry name" value="DUF2850"/>
</dbReference>
<accession>A0AAX2LTY7</accession>
<reference evidence="4" key="1">
    <citation type="submission" date="2015-12" db="EMBL/GenBank/DDBJ databases">
        <title>FDA dAtabase for Regulatory Grade micrObial Sequences (FDA-ARGOS): Supporting development and validation of Infectious Disease Dx tests.</title>
        <authorList>
            <person name="Hoffmann M."/>
            <person name="Allard M."/>
            <person name="Evans P."/>
            <person name="Brown E."/>
            <person name="Tallon L.J."/>
            <person name="Sadzewicz L."/>
            <person name="Sengamalay N."/>
            <person name="Ott S."/>
            <person name="Godinez A."/>
            <person name="Nagaraj S."/>
            <person name="Vyas G."/>
            <person name="Aluvathingal J."/>
            <person name="Nadendla S."/>
            <person name="Geyer C."/>
            <person name="Sichtig H."/>
        </authorList>
    </citation>
    <scope>NUCLEOTIDE SEQUENCE [LARGE SCALE GENOMIC DNA]</scope>
    <source>
        <strain evidence="4">ATCC 33809</strain>
    </source>
</reference>
<keyword evidence="1" id="KW-0472">Membrane</keyword>
<dbReference type="EMBL" id="CP014035">
    <property type="protein sequence ID" value="AMF95198.1"/>
    <property type="molecule type" value="Genomic_DNA"/>
</dbReference>
<reference evidence="3 5" key="3">
    <citation type="submission" date="2018-06" db="EMBL/GenBank/DDBJ databases">
        <authorList>
            <consortium name="Pathogen Informatics"/>
            <person name="Doyle S."/>
        </authorList>
    </citation>
    <scope>NUCLEOTIDE SEQUENCE [LARGE SCALE GENOMIC DNA]</scope>
    <source>
        <strain evidence="3 5">NCTC11327</strain>
    </source>
</reference>
<keyword evidence="1" id="KW-0812">Transmembrane</keyword>
<name>A0AAX2LTY7_VIBFL</name>
<evidence type="ECO:0000256" key="1">
    <source>
        <dbReference type="SAM" id="Phobius"/>
    </source>
</evidence>
<evidence type="ECO:0000313" key="3">
    <source>
        <dbReference type="EMBL" id="SUP27548.1"/>
    </source>
</evidence>
<keyword evidence="4" id="KW-1185">Reference proteome</keyword>
<dbReference type="KEGG" id="vfl:AL536_17360"/>
<dbReference type="EMBL" id="UHIP01000001">
    <property type="protein sequence ID" value="SUP27548.1"/>
    <property type="molecule type" value="Genomic_DNA"/>
</dbReference>
<protein>
    <submittedName>
        <fullName evidence="2">DUF2850 domain-containing protein</fullName>
    </submittedName>
    <submittedName>
        <fullName evidence="3">N-acetylglutamate synthase</fullName>
    </submittedName>
</protein>
<dbReference type="Proteomes" id="UP000254626">
    <property type="component" value="Unassembled WGS sequence"/>
</dbReference>
<dbReference type="RefSeq" id="WP_020429846.1">
    <property type="nucleotide sequence ID" value="NZ_AP028128.1"/>
</dbReference>
<dbReference type="Proteomes" id="UP000057088">
    <property type="component" value="Chromosome 2"/>
</dbReference>
<reference evidence="2" key="2">
    <citation type="submission" date="2018-01" db="EMBL/GenBank/DDBJ databases">
        <title>FDA dAtabase for Regulatory Grade micrObial Sequences (FDA-ARGOS): Supporting development and validation of Infectious Disease Dx tests.</title>
        <authorList>
            <person name="Hoffmann M."/>
            <person name="Allard M."/>
            <person name="Evans P."/>
            <person name="Brown E."/>
            <person name="Tallon L."/>
            <person name="Sadzewicz L."/>
            <person name="Sengamalay N."/>
            <person name="Ott S."/>
            <person name="Godinez A."/>
            <person name="Nagaraj S."/>
            <person name="Vyas G."/>
            <person name="Aluvathingal J."/>
            <person name="Nadendla S."/>
            <person name="Geyer C."/>
            <person name="Sichtig H."/>
        </authorList>
    </citation>
    <scope>NUCLEOTIDE SEQUENCE</scope>
    <source>
        <strain evidence="2">ATCC 33809</strain>
    </source>
</reference>
<dbReference type="GeneID" id="29384612"/>